<gene>
    <name evidence="12" type="ORF">pdam_00004568</name>
</gene>
<evidence type="ECO:0000313" key="12">
    <source>
        <dbReference type="EMBL" id="RMX54547.1"/>
    </source>
</evidence>
<evidence type="ECO:0000256" key="5">
    <source>
        <dbReference type="ARBA" id="ARBA00023040"/>
    </source>
</evidence>
<name>A0A3M6ULK1_POCDA</name>
<feature type="transmembrane region" description="Helical" evidence="10">
    <location>
        <begin position="152"/>
        <end position="169"/>
    </location>
</feature>
<comment type="subcellular location">
    <subcellularLocation>
        <location evidence="1">Cell membrane</location>
        <topology evidence="1">Multi-pass membrane protein</topology>
    </subcellularLocation>
</comment>
<dbReference type="PANTHER" id="PTHR24246:SF27">
    <property type="entry name" value="ADENOSINE RECEPTOR, ISOFORM A"/>
    <property type="match status" value="1"/>
</dbReference>
<sequence length="311" mass="35362">MENVTKDRGMYEIIQSVTCAAPTLGNQYLFVLTAINILLAITAALGNILVFFALRRISSLQSASRILLRSLIISDFCVGVCVQPLYAIQLLSMAQQRLQLCYALVSINEIVGTTLSGVSLCTLTAISLDRLLALCMGLSYKHVITLRRTRRMIIILWFFNILFSNLRRFWRYVLISNVMSSLIYCTLSISALSYLTIYLKLRKHREQVQRSVHQRQPNEQGRAFNISKYRKTVYTALCVQLALVVCYFPYGIVVALAHTRGYNSSYNFTVRLTISLVLLNSSLNPILYCWRINGVKQVLLAFLTLFTNIKV</sequence>
<dbReference type="InterPro" id="IPR017452">
    <property type="entry name" value="GPCR_Rhodpsn_7TM"/>
</dbReference>
<evidence type="ECO:0000259" key="11">
    <source>
        <dbReference type="PROSITE" id="PS50262"/>
    </source>
</evidence>
<evidence type="ECO:0000256" key="3">
    <source>
        <dbReference type="ARBA" id="ARBA00022692"/>
    </source>
</evidence>
<dbReference type="PROSITE" id="PS50262">
    <property type="entry name" value="G_PROTEIN_RECEP_F1_2"/>
    <property type="match status" value="1"/>
</dbReference>
<dbReference type="EMBL" id="RCHS01001247">
    <property type="protein sequence ID" value="RMX54547.1"/>
    <property type="molecule type" value="Genomic_DNA"/>
</dbReference>
<keyword evidence="13" id="KW-1185">Reference proteome</keyword>
<dbReference type="Gene3D" id="1.20.1070.10">
    <property type="entry name" value="Rhodopsin 7-helix transmembrane proteins"/>
    <property type="match status" value="1"/>
</dbReference>
<reference evidence="12 13" key="1">
    <citation type="journal article" date="2018" name="Sci. Rep.">
        <title>Comparative analysis of the Pocillopora damicornis genome highlights role of immune system in coral evolution.</title>
        <authorList>
            <person name="Cunning R."/>
            <person name="Bay R.A."/>
            <person name="Gillette P."/>
            <person name="Baker A.C."/>
            <person name="Traylor-Knowles N."/>
        </authorList>
    </citation>
    <scope>NUCLEOTIDE SEQUENCE [LARGE SCALE GENOMIC DNA]</scope>
    <source>
        <strain evidence="12">RSMAS</strain>
        <tissue evidence="12">Whole animal</tissue>
    </source>
</reference>
<evidence type="ECO:0000256" key="10">
    <source>
        <dbReference type="SAM" id="Phobius"/>
    </source>
</evidence>
<dbReference type="GO" id="GO:0005886">
    <property type="term" value="C:plasma membrane"/>
    <property type="evidence" value="ECO:0007669"/>
    <property type="project" value="UniProtKB-SubCell"/>
</dbReference>
<keyword evidence="5" id="KW-0297">G-protein coupled receptor</keyword>
<keyword evidence="7" id="KW-0675">Receptor</keyword>
<dbReference type="Proteomes" id="UP000275408">
    <property type="component" value="Unassembled WGS sequence"/>
</dbReference>
<dbReference type="AlphaFoldDB" id="A0A3M6ULK1"/>
<dbReference type="OrthoDB" id="5964592at2759"/>
<keyword evidence="4 10" id="KW-1133">Transmembrane helix</keyword>
<evidence type="ECO:0000256" key="6">
    <source>
        <dbReference type="ARBA" id="ARBA00023136"/>
    </source>
</evidence>
<organism evidence="12 13">
    <name type="scientific">Pocillopora damicornis</name>
    <name type="common">Cauliflower coral</name>
    <name type="synonym">Millepora damicornis</name>
    <dbReference type="NCBI Taxonomy" id="46731"/>
    <lineage>
        <taxon>Eukaryota</taxon>
        <taxon>Metazoa</taxon>
        <taxon>Cnidaria</taxon>
        <taxon>Anthozoa</taxon>
        <taxon>Hexacorallia</taxon>
        <taxon>Scleractinia</taxon>
        <taxon>Astrocoeniina</taxon>
        <taxon>Pocilloporidae</taxon>
        <taxon>Pocillopora</taxon>
    </lineage>
</organism>
<evidence type="ECO:0000256" key="2">
    <source>
        <dbReference type="ARBA" id="ARBA00022475"/>
    </source>
</evidence>
<keyword evidence="6 10" id="KW-0472">Membrane</keyword>
<dbReference type="SUPFAM" id="SSF81321">
    <property type="entry name" value="Family A G protein-coupled receptor-like"/>
    <property type="match status" value="1"/>
</dbReference>
<keyword evidence="3 10" id="KW-0812">Transmembrane</keyword>
<evidence type="ECO:0000256" key="4">
    <source>
        <dbReference type="ARBA" id="ARBA00022989"/>
    </source>
</evidence>
<proteinExistence type="predicted"/>
<dbReference type="Pfam" id="PF00001">
    <property type="entry name" value="7tm_1"/>
    <property type="match status" value="2"/>
</dbReference>
<comment type="caution">
    <text evidence="12">The sequence shown here is derived from an EMBL/GenBank/DDBJ whole genome shotgun (WGS) entry which is preliminary data.</text>
</comment>
<feature type="domain" description="G-protein coupled receptors family 1 profile" evidence="11">
    <location>
        <begin position="46"/>
        <end position="288"/>
    </location>
</feature>
<evidence type="ECO:0000313" key="13">
    <source>
        <dbReference type="Proteomes" id="UP000275408"/>
    </source>
</evidence>
<feature type="transmembrane region" description="Helical" evidence="10">
    <location>
        <begin position="28"/>
        <end position="54"/>
    </location>
</feature>
<feature type="transmembrane region" description="Helical" evidence="10">
    <location>
        <begin position="117"/>
        <end position="140"/>
    </location>
</feature>
<feature type="transmembrane region" description="Helical" evidence="10">
    <location>
        <begin position="66"/>
        <end position="88"/>
    </location>
</feature>
<dbReference type="PRINTS" id="PR00237">
    <property type="entry name" value="GPCRRHODOPSN"/>
</dbReference>
<keyword evidence="9" id="KW-0807">Transducer</keyword>
<evidence type="ECO:0000256" key="7">
    <source>
        <dbReference type="ARBA" id="ARBA00023170"/>
    </source>
</evidence>
<feature type="transmembrane region" description="Helical" evidence="10">
    <location>
        <begin position="268"/>
        <end position="290"/>
    </location>
</feature>
<accession>A0A3M6ULK1</accession>
<dbReference type="InterPro" id="IPR000276">
    <property type="entry name" value="GPCR_Rhodpsn"/>
</dbReference>
<feature type="transmembrane region" description="Helical" evidence="10">
    <location>
        <begin position="232"/>
        <end position="256"/>
    </location>
</feature>
<feature type="transmembrane region" description="Helical" evidence="10">
    <location>
        <begin position="181"/>
        <end position="201"/>
    </location>
</feature>
<dbReference type="PANTHER" id="PTHR24246">
    <property type="entry name" value="OLFACTORY RECEPTOR AND ADENOSINE RECEPTOR"/>
    <property type="match status" value="1"/>
</dbReference>
<evidence type="ECO:0000256" key="1">
    <source>
        <dbReference type="ARBA" id="ARBA00004651"/>
    </source>
</evidence>
<keyword evidence="8" id="KW-0325">Glycoprotein</keyword>
<dbReference type="CDD" id="cd00637">
    <property type="entry name" value="7tm_classA_rhodopsin-like"/>
    <property type="match status" value="1"/>
</dbReference>
<evidence type="ECO:0000256" key="8">
    <source>
        <dbReference type="ARBA" id="ARBA00023180"/>
    </source>
</evidence>
<keyword evidence="2" id="KW-1003">Cell membrane</keyword>
<feature type="non-terminal residue" evidence="12">
    <location>
        <position position="311"/>
    </location>
</feature>
<evidence type="ECO:0000256" key="9">
    <source>
        <dbReference type="ARBA" id="ARBA00023224"/>
    </source>
</evidence>
<dbReference type="GO" id="GO:0004930">
    <property type="term" value="F:G protein-coupled receptor activity"/>
    <property type="evidence" value="ECO:0007669"/>
    <property type="project" value="UniProtKB-KW"/>
</dbReference>
<protein>
    <recommendedName>
        <fullName evidence="11">G-protein coupled receptors family 1 profile domain-containing protein</fullName>
    </recommendedName>
</protein>